<dbReference type="EMBL" id="JAPXFL010000014">
    <property type="protein sequence ID" value="KAK9497763.1"/>
    <property type="molecule type" value="Genomic_DNA"/>
</dbReference>
<evidence type="ECO:0000259" key="2">
    <source>
        <dbReference type="Pfam" id="PF15911"/>
    </source>
</evidence>
<dbReference type="PANTHER" id="PTHR14920">
    <property type="entry name" value="OSMOTIC AVOIDANCE ABNORMAL PROTEIN 1/WD REPEAT MEMBRANE PROTEIN"/>
    <property type="match status" value="1"/>
</dbReference>
<evidence type="ECO:0000256" key="1">
    <source>
        <dbReference type="SAM" id="MobiDB-lite"/>
    </source>
</evidence>
<dbReference type="PANTHER" id="PTHR14920:SF0">
    <property type="entry name" value="WD REPEAT DOMAIN 19"/>
    <property type="match status" value="1"/>
</dbReference>
<dbReference type="InterPro" id="IPR039468">
    <property type="entry name" value="WDR19_WD40_rpt"/>
</dbReference>
<feature type="domain" description="WDR19 WD40 repeat" evidence="2">
    <location>
        <begin position="218"/>
        <end position="353"/>
    </location>
</feature>
<dbReference type="InterPro" id="IPR036322">
    <property type="entry name" value="WD40_repeat_dom_sf"/>
</dbReference>
<dbReference type="InterPro" id="IPR040379">
    <property type="entry name" value="WDR19/dyf-2"/>
</dbReference>
<feature type="compositionally biased region" description="Low complexity" evidence="1">
    <location>
        <begin position="24"/>
        <end position="45"/>
    </location>
</feature>
<sequence>MHNEASDIAVVNLADSTDNRHGESNINSNNNNNNNINNTNNTNSSLSTGSTKLSHSSAIDTFDDVQMPVELPRDEYGIRKGNFPLGVRFIRDAIRACGGAVELDVLVNRISTLSNRAVLSQFGNVHPTFIAAGMGVLAVGNGNRVLFYEYRIPGSSPNSTDGAFGTTNANVTSTNPKGIHAATVPDSRSVVRDNITVNHLTTGNTVNSSTDKTESHSAFIRSIDYPSIITSIKVCSHFAAVLYEGRVQIHPIHENNGPTMNFPVSPADGKVIAVEMSESLMMFVTLRKICVVALYKMQVVSEYTCRSPIRRAFPNSTCTRVAVMDVDNALYVFNPVTEIASQAEGYESDHKALL</sequence>
<dbReference type="GO" id="GO:0035721">
    <property type="term" value="P:intraciliary retrograde transport"/>
    <property type="evidence" value="ECO:0007669"/>
    <property type="project" value="InterPro"/>
</dbReference>
<proteinExistence type="predicted"/>
<dbReference type="Pfam" id="PF15911">
    <property type="entry name" value="Beta-prop_WDR19_2nd"/>
    <property type="match status" value="1"/>
</dbReference>
<gene>
    <name evidence="3" type="ORF">O3M35_004423</name>
</gene>
<dbReference type="SUPFAM" id="SSF50978">
    <property type="entry name" value="WD40 repeat-like"/>
    <property type="match status" value="1"/>
</dbReference>
<evidence type="ECO:0000313" key="4">
    <source>
        <dbReference type="Proteomes" id="UP001461498"/>
    </source>
</evidence>
<name>A0AAW1CLR9_9HEMI</name>
<accession>A0AAW1CLR9</accession>
<keyword evidence="4" id="KW-1185">Reference proteome</keyword>
<dbReference type="GO" id="GO:0005929">
    <property type="term" value="C:cilium"/>
    <property type="evidence" value="ECO:0007669"/>
    <property type="project" value="TreeGrafter"/>
</dbReference>
<dbReference type="GO" id="GO:0060271">
    <property type="term" value="P:cilium assembly"/>
    <property type="evidence" value="ECO:0007669"/>
    <property type="project" value="TreeGrafter"/>
</dbReference>
<organism evidence="3 4">
    <name type="scientific">Rhynocoris fuscipes</name>
    <dbReference type="NCBI Taxonomy" id="488301"/>
    <lineage>
        <taxon>Eukaryota</taxon>
        <taxon>Metazoa</taxon>
        <taxon>Ecdysozoa</taxon>
        <taxon>Arthropoda</taxon>
        <taxon>Hexapoda</taxon>
        <taxon>Insecta</taxon>
        <taxon>Pterygota</taxon>
        <taxon>Neoptera</taxon>
        <taxon>Paraneoptera</taxon>
        <taxon>Hemiptera</taxon>
        <taxon>Heteroptera</taxon>
        <taxon>Panheteroptera</taxon>
        <taxon>Cimicomorpha</taxon>
        <taxon>Reduviidae</taxon>
        <taxon>Harpactorinae</taxon>
        <taxon>Harpactorini</taxon>
        <taxon>Rhynocoris</taxon>
    </lineage>
</organism>
<dbReference type="Proteomes" id="UP001461498">
    <property type="component" value="Unassembled WGS sequence"/>
</dbReference>
<feature type="region of interest" description="Disordered" evidence="1">
    <location>
        <begin position="1"/>
        <end position="53"/>
    </location>
</feature>
<evidence type="ECO:0000313" key="3">
    <source>
        <dbReference type="EMBL" id="KAK9497763.1"/>
    </source>
</evidence>
<dbReference type="GO" id="GO:0030991">
    <property type="term" value="C:intraciliary transport particle A"/>
    <property type="evidence" value="ECO:0007669"/>
    <property type="project" value="TreeGrafter"/>
</dbReference>
<dbReference type="AlphaFoldDB" id="A0AAW1CLR9"/>
<comment type="caution">
    <text evidence="3">The sequence shown here is derived from an EMBL/GenBank/DDBJ whole genome shotgun (WGS) entry which is preliminary data.</text>
</comment>
<protein>
    <recommendedName>
        <fullName evidence="2">WDR19 WD40 repeat domain-containing protein</fullName>
    </recommendedName>
</protein>
<reference evidence="3 4" key="1">
    <citation type="submission" date="2022-12" db="EMBL/GenBank/DDBJ databases">
        <title>Chromosome-level genome assembly of true bugs.</title>
        <authorList>
            <person name="Ma L."/>
            <person name="Li H."/>
        </authorList>
    </citation>
    <scope>NUCLEOTIDE SEQUENCE [LARGE SCALE GENOMIC DNA]</scope>
    <source>
        <strain evidence="3">Lab_2022b</strain>
    </source>
</reference>